<organism evidence="7 8">
    <name type="scientific">Bailinhaonella thermotolerans</name>
    <dbReference type="NCBI Taxonomy" id="1070861"/>
    <lineage>
        <taxon>Bacteria</taxon>
        <taxon>Bacillati</taxon>
        <taxon>Actinomycetota</taxon>
        <taxon>Actinomycetes</taxon>
        <taxon>Streptosporangiales</taxon>
        <taxon>Streptosporangiaceae</taxon>
        <taxon>Bailinhaonella</taxon>
    </lineage>
</organism>
<evidence type="ECO:0000313" key="7">
    <source>
        <dbReference type="EMBL" id="RJL34683.1"/>
    </source>
</evidence>
<dbReference type="InterPro" id="IPR009009">
    <property type="entry name" value="RlpA-like_DPBB"/>
</dbReference>
<feature type="signal peptide" evidence="3">
    <location>
        <begin position="1"/>
        <end position="21"/>
    </location>
</feature>
<dbReference type="PANTHER" id="PTHR34183:SF8">
    <property type="entry name" value="ENDOLYTIC PEPTIDOGLYCAN TRANSGLYCOSYLASE RLPA-RELATED"/>
    <property type="match status" value="1"/>
</dbReference>
<dbReference type="EC" id="4.2.2.-" evidence="3"/>
<dbReference type="InterPro" id="IPR036908">
    <property type="entry name" value="RlpA-like_sf"/>
</dbReference>
<dbReference type="InterPro" id="IPR034718">
    <property type="entry name" value="RlpA"/>
</dbReference>
<comment type="caution">
    <text evidence="7">The sequence shown here is derived from an EMBL/GenBank/DDBJ whole genome shotgun (WGS) entry which is preliminary data.</text>
</comment>
<reference evidence="7 8" key="1">
    <citation type="submission" date="2018-09" db="EMBL/GenBank/DDBJ databases">
        <title>YIM 75507 draft genome.</title>
        <authorList>
            <person name="Tang S."/>
            <person name="Feng Y."/>
        </authorList>
    </citation>
    <scope>NUCLEOTIDE SEQUENCE [LARGE SCALE GENOMIC DNA]</scope>
    <source>
        <strain evidence="7 8">YIM 75507</strain>
    </source>
</reference>
<evidence type="ECO:0000256" key="4">
    <source>
        <dbReference type="RuleBase" id="RU003495"/>
    </source>
</evidence>
<dbReference type="AlphaFoldDB" id="A0A3A4AZX6"/>
<feature type="compositionally biased region" description="Low complexity" evidence="5">
    <location>
        <begin position="35"/>
        <end position="84"/>
    </location>
</feature>
<protein>
    <recommendedName>
        <fullName evidence="3">Probable endolytic peptidoglycan transglycosylase RlpA</fullName>
        <ecNumber evidence="3">4.2.2.-</ecNumber>
    </recommendedName>
</protein>
<dbReference type="GO" id="GO:0008932">
    <property type="term" value="F:lytic endotransglycosylase activity"/>
    <property type="evidence" value="ECO:0007669"/>
    <property type="project" value="UniProtKB-UniRule"/>
</dbReference>
<dbReference type="Gene3D" id="2.40.40.10">
    <property type="entry name" value="RlpA-like domain"/>
    <property type="match status" value="1"/>
</dbReference>
<keyword evidence="8" id="KW-1185">Reference proteome</keyword>
<feature type="domain" description="RlpA-like protein double-psi beta-barrel" evidence="6">
    <location>
        <begin position="116"/>
        <end position="199"/>
    </location>
</feature>
<proteinExistence type="inferred from homology"/>
<gene>
    <name evidence="3" type="primary">rlpA</name>
    <name evidence="7" type="ORF">D5H75_08590</name>
</gene>
<evidence type="ECO:0000256" key="2">
    <source>
        <dbReference type="ARBA" id="ARBA00023316"/>
    </source>
</evidence>
<comment type="function">
    <text evidence="3">Lytic transglycosylase with a strong preference for naked glycan strands that lack stem peptides.</text>
</comment>
<feature type="chain" id="PRO_5017490319" description="Probable endolytic peptidoglycan transglycosylase RlpA" evidence="3">
    <location>
        <begin position="22"/>
        <end position="205"/>
    </location>
</feature>
<evidence type="ECO:0000256" key="3">
    <source>
        <dbReference type="HAMAP-Rule" id="MF_02071"/>
    </source>
</evidence>
<keyword evidence="1 3" id="KW-0456">Lyase</keyword>
<evidence type="ECO:0000256" key="1">
    <source>
        <dbReference type="ARBA" id="ARBA00023239"/>
    </source>
</evidence>
<feature type="region of interest" description="Disordered" evidence="5">
    <location>
        <begin position="19"/>
        <end position="105"/>
    </location>
</feature>
<dbReference type="Proteomes" id="UP000265768">
    <property type="component" value="Unassembled WGS sequence"/>
</dbReference>
<dbReference type="CDD" id="cd22268">
    <property type="entry name" value="DPBB_RlpA-like"/>
    <property type="match status" value="1"/>
</dbReference>
<dbReference type="GO" id="GO:0000270">
    <property type="term" value="P:peptidoglycan metabolic process"/>
    <property type="evidence" value="ECO:0007669"/>
    <property type="project" value="UniProtKB-UniRule"/>
</dbReference>
<evidence type="ECO:0000313" key="8">
    <source>
        <dbReference type="Proteomes" id="UP000265768"/>
    </source>
</evidence>
<evidence type="ECO:0000259" key="6">
    <source>
        <dbReference type="Pfam" id="PF03330"/>
    </source>
</evidence>
<keyword evidence="2 3" id="KW-0961">Cell wall biogenesis/degradation</keyword>
<keyword evidence="3" id="KW-0732">Signal</keyword>
<name>A0A3A4AZX6_9ACTN</name>
<dbReference type="SUPFAM" id="SSF50685">
    <property type="entry name" value="Barwin-like endoglucanases"/>
    <property type="match status" value="1"/>
</dbReference>
<dbReference type="InterPro" id="IPR012997">
    <property type="entry name" value="RplA"/>
</dbReference>
<accession>A0A3A4AZX6</accession>
<comment type="similarity">
    <text evidence="3 4">Belongs to the RlpA family.</text>
</comment>
<dbReference type="PANTHER" id="PTHR34183">
    <property type="entry name" value="ENDOLYTIC PEPTIDOGLYCAN TRANSGLYCOSYLASE RLPA"/>
    <property type="match status" value="1"/>
</dbReference>
<dbReference type="Pfam" id="PF03330">
    <property type="entry name" value="DPBB_1"/>
    <property type="match status" value="1"/>
</dbReference>
<dbReference type="HAMAP" id="MF_02071">
    <property type="entry name" value="RlpA"/>
    <property type="match status" value="1"/>
</dbReference>
<dbReference type="EMBL" id="QZEY01000002">
    <property type="protein sequence ID" value="RJL34683.1"/>
    <property type="molecule type" value="Genomic_DNA"/>
</dbReference>
<evidence type="ECO:0000256" key="5">
    <source>
        <dbReference type="SAM" id="MobiDB-lite"/>
    </source>
</evidence>
<sequence length="205" mass="20334" precursor="true">MIAIGAAGVVAAGTATGIALASPGENPPPSAHADAGATSAPTPAASPSASPAATPSATPAATAGPAAAPSATPTAAPSPSATAEPKTEPKAAPKPKAVVKPKKKKTTRVLSSGSCQASFYWEGQMTANGERFNPSALTAAHKTLPFNSRVRVTNPSNGKSVVVRINDRGPFISGRCLDLSRAAFTKIGDPGAGVMPVKYEVLARS</sequence>
<dbReference type="NCBIfam" id="TIGR00413">
    <property type="entry name" value="rlpA"/>
    <property type="match status" value="1"/>
</dbReference>
<dbReference type="GO" id="GO:0071555">
    <property type="term" value="P:cell wall organization"/>
    <property type="evidence" value="ECO:0007669"/>
    <property type="project" value="UniProtKB-KW"/>
</dbReference>
<dbReference type="OrthoDB" id="9779128at2"/>